<proteinExistence type="predicted"/>
<evidence type="ECO:0000313" key="2">
    <source>
        <dbReference type="Proteomes" id="UP000662770"/>
    </source>
</evidence>
<gene>
    <name evidence="1" type="ORF">JYB87_12030</name>
</gene>
<dbReference type="InterPro" id="IPR009061">
    <property type="entry name" value="DNA-bd_dom_put_sf"/>
</dbReference>
<dbReference type="RefSeq" id="WP_207353737.1">
    <property type="nucleotide sequence ID" value="NZ_CP071503.1"/>
</dbReference>
<evidence type="ECO:0008006" key="3">
    <source>
        <dbReference type="Google" id="ProtNLM"/>
    </source>
</evidence>
<sequence>MPDEIEYLSTNQLCLRYGGISKRTLLYWRESRGFPMPVFTARIALYAKKDVLAWEAENFNLTANQQNHECKSAA</sequence>
<dbReference type="SUPFAM" id="SSF46955">
    <property type="entry name" value="Putative DNA-binding domain"/>
    <property type="match status" value="1"/>
</dbReference>
<reference evidence="1 2" key="1">
    <citation type="submission" date="2021-03" db="EMBL/GenBank/DDBJ databases">
        <title>Novel species identification of genus Shewanella.</title>
        <authorList>
            <person name="Liu G."/>
            <person name="Zhang Q."/>
        </authorList>
    </citation>
    <scope>NUCLEOTIDE SEQUENCE [LARGE SCALE GENOMIC DNA]</scope>
    <source>
        <strain evidence="1 2">FJAT-51800</strain>
    </source>
</reference>
<name>A0ABX7QMK5_9GAMM</name>
<organism evidence="1 2">
    <name type="scientific">Shewanella avicenniae</name>
    <dbReference type="NCBI Taxonomy" id="2814294"/>
    <lineage>
        <taxon>Bacteria</taxon>
        <taxon>Pseudomonadati</taxon>
        <taxon>Pseudomonadota</taxon>
        <taxon>Gammaproteobacteria</taxon>
        <taxon>Alteromonadales</taxon>
        <taxon>Shewanellaceae</taxon>
        <taxon>Shewanella</taxon>
    </lineage>
</organism>
<dbReference type="EMBL" id="CP071503">
    <property type="protein sequence ID" value="QSX32494.1"/>
    <property type="molecule type" value="Genomic_DNA"/>
</dbReference>
<dbReference type="Proteomes" id="UP000662770">
    <property type="component" value="Chromosome"/>
</dbReference>
<keyword evidence="2" id="KW-1185">Reference proteome</keyword>
<protein>
    <recommendedName>
        <fullName evidence="3">Transcriptional regulator, AlpA family</fullName>
    </recommendedName>
</protein>
<evidence type="ECO:0000313" key="1">
    <source>
        <dbReference type="EMBL" id="QSX32494.1"/>
    </source>
</evidence>
<accession>A0ABX7QMK5</accession>